<sequence length="627" mass="68159">MLLGPVFQTELVANARRRRYYLLRVLFAGMLLFSLWMCYEGVAGWYGNDRLSIREAANLASGFFVTFAWLSMILTLLVAPAVAAGAIATERERRTIEYLFATDLSNAEIVLSKLFGKLLLVGKLVMVALPVLAIFRLMGGIPGSLLLTYFAMLASTATLVTVGSMCISVWSPRARDALIRVYLVEALVFLLPFFLGSWMMALGMQGGVLGTILTLFGYVVDWCLAINPLPVMFSQMIGSGLGMGYGASEVWQLVGWQLLLSLVLCCIAVIAVRRVHLRSVSSAGATTRSWKWELPRIRLPLGEHPMLWKELFARTSATKLGFLGRVCMGIIMLGTLSIAIYQYAVAVGVVRGGWGGSPGNQYIAVSMSISTLIGVGGVILMGLRAASLITNEKEHDSWLSLISTPLTGSDIILAKALGNFYAFRWLAAPLALVWFLQLTLSPEFMLAIPFHVLAVLTTGLFATSVGLAYSLKFKGSLRSIGATIGTLFFFGGGYMMCCCMPLLVTGGDDEIMKLALVLFVPFLHFAPGMIMIEGVHGEEWVVVDMILGLMIYAAAGIMILATLVSRFDELVGRTFRPEYAAPLRPQAPGEGMPSNMPPLPPRTSKVLPLLDPPQEPAPDTPQDDTTH</sequence>
<evidence type="ECO:0000256" key="2">
    <source>
        <dbReference type="SAM" id="Phobius"/>
    </source>
</evidence>
<keyword evidence="2" id="KW-1133">Transmembrane helix</keyword>
<feature type="transmembrane region" description="Helical" evidence="2">
    <location>
        <begin position="446"/>
        <end position="469"/>
    </location>
</feature>
<feature type="transmembrane region" description="Helical" evidence="2">
    <location>
        <begin position="322"/>
        <end position="343"/>
    </location>
</feature>
<feature type="transmembrane region" description="Helical" evidence="2">
    <location>
        <begin position="542"/>
        <end position="564"/>
    </location>
</feature>
<evidence type="ECO:0000313" key="4">
    <source>
        <dbReference type="Proteomes" id="UP000315750"/>
    </source>
</evidence>
<dbReference type="AlphaFoldDB" id="A0A518AL07"/>
<proteinExistence type="predicted"/>
<dbReference type="GO" id="GO:0140359">
    <property type="term" value="F:ABC-type transporter activity"/>
    <property type="evidence" value="ECO:0007669"/>
    <property type="project" value="InterPro"/>
</dbReference>
<keyword evidence="2" id="KW-0812">Transmembrane</keyword>
<dbReference type="RefSeq" id="WP_145246259.1">
    <property type="nucleotide sequence ID" value="NZ_CP036278.1"/>
</dbReference>
<feature type="transmembrane region" description="Helical" evidence="2">
    <location>
        <begin position="511"/>
        <end position="530"/>
    </location>
</feature>
<name>A0A518AL07_9BACT</name>
<dbReference type="EMBL" id="CP036278">
    <property type="protein sequence ID" value="QDU55391.1"/>
    <property type="molecule type" value="Genomic_DNA"/>
</dbReference>
<keyword evidence="2" id="KW-0472">Membrane</keyword>
<dbReference type="KEGG" id="amuc:Pan181_15800"/>
<feature type="transmembrane region" description="Helical" evidence="2">
    <location>
        <begin position="254"/>
        <end position="272"/>
    </location>
</feature>
<dbReference type="Pfam" id="PF12679">
    <property type="entry name" value="ABC2_membrane_2"/>
    <property type="match status" value="1"/>
</dbReference>
<feature type="transmembrane region" description="Helical" evidence="2">
    <location>
        <begin position="21"/>
        <end position="42"/>
    </location>
</feature>
<evidence type="ECO:0000313" key="3">
    <source>
        <dbReference type="EMBL" id="QDU55391.1"/>
    </source>
</evidence>
<dbReference type="Proteomes" id="UP000315750">
    <property type="component" value="Chromosome"/>
</dbReference>
<feature type="transmembrane region" description="Helical" evidence="2">
    <location>
        <begin position="481"/>
        <end position="505"/>
    </location>
</feature>
<dbReference type="PANTHER" id="PTHR43471">
    <property type="entry name" value="ABC TRANSPORTER PERMEASE"/>
    <property type="match status" value="1"/>
</dbReference>
<feature type="transmembrane region" description="Helical" evidence="2">
    <location>
        <begin position="421"/>
        <end position="440"/>
    </location>
</feature>
<feature type="compositionally biased region" description="Pro residues" evidence="1">
    <location>
        <begin position="610"/>
        <end position="619"/>
    </location>
</feature>
<reference evidence="3 4" key="1">
    <citation type="submission" date="2019-02" db="EMBL/GenBank/DDBJ databases">
        <title>Deep-cultivation of Planctomycetes and their phenomic and genomic characterization uncovers novel biology.</title>
        <authorList>
            <person name="Wiegand S."/>
            <person name="Jogler M."/>
            <person name="Boedeker C."/>
            <person name="Pinto D."/>
            <person name="Vollmers J."/>
            <person name="Rivas-Marin E."/>
            <person name="Kohn T."/>
            <person name="Peeters S.H."/>
            <person name="Heuer A."/>
            <person name="Rast P."/>
            <person name="Oberbeckmann S."/>
            <person name="Bunk B."/>
            <person name="Jeske O."/>
            <person name="Meyerdierks A."/>
            <person name="Storesund J.E."/>
            <person name="Kallscheuer N."/>
            <person name="Luecker S."/>
            <person name="Lage O.M."/>
            <person name="Pohl T."/>
            <person name="Merkel B.J."/>
            <person name="Hornburger P."/>
            <person name="Mueller R.-W."/>
            <person name="Bruemmer F."/>
            <person name="Labrenz M."/>
            <person name="Spormann A.M."/>
            <person name="Op den Camp H."/>
            <person name="Overmann J."/>
            <person name="Amann R."/>
            <person name="Jetten M.S.M."/>
            <person name="Mascher T."/>
            <person name="Medema M.H."/>
            <person name="Devos D.P."/>
            <person name="Kaster A.-K."/>
            <person name="Ovreas L."/>
            <person name="Rohde M."/>
            <person name="Galperin M.Y."/>
            <person name="Jogler C."/>
        </authorList>
    </citation>
    <scope>NUCLEOTIDE SEQUENCE [LARGE SCALE GENOMIC DNA]</scope>
    <source>
        <strain evidence="3 4">Pan181</strain>
    </source>
</reference>
<accession>A0A518AL07</accession>
<organism evidence="3 4">
    <name type="scientific">Aeoliella mucimassa</name>
    <dbReference type="NCBI Taxonomy" id="2527972"/>
    <lineage>
        <taxon>Bacteria</taxon>
        <taxon>Pseudomonadati</taxon>
        <taxon>Planctomycetota</taxon>
        <taxon>Planctomycetia</taxon>
        <taxon>Pirellulales</taxon>
        <taxon>Lacipirellulaceae</taxon>
        <taxon>Aeoliella</taxon>
    </lineage>
</organism>
<feature type="transmembrane region" description="Helical" evidence="2">
    <location>
        <begin position="147"/>
        <end position="170"/>
    </location>
</feature>
<dbReference type="OrthoDB" id="256443at2"/>
<dbReference type="GO" id="GO:0005886">
    <property type="term" value="C:plasma membrane"/>
    <property type="evidence" value="ECO:0007669"/>
    <property type="project" value="UniProtKB-SubCell"/>
</dbReference>
<feature type="transmembrane region" description="Helical" evidence="2">
    <location>
        <begin position="62"/>
        <end position="88"/>
    </location>
</feature>
<feature type="transmembrane region" description="Helical" evidence="2">
    <location>
        <begin position="114"/>
        <end position="135"/>
    </location>
</feature>
<keyword evidence="4" id="KW-1185">Reference proteome</keyword>
<protein>
    <submittedName>
        <fullName evidence="3">ABC-2 family transporter protein</fullName>
    </submittedName>
</protein>
<feature type="transmembrane region" description="Helical" evidence="2">
    <location>
        <begin position="182"/>
        <end position="201"/>
    </location>
</feature>
<gene>
    <name evidence="3" type="ORF">Pan181_15800</name>
</gene>
<feature type="transmembrane region" description="Helical" evidence="2">
    <location>
        <begin position="363"/>
        <end position="383"/>
    </location>
</feature>
<evidence type="ECO:0000256" key="1">
    <source>
        <dbReference type="SAM" id="MobiDB-lite"/>
    </source>
</evidence>
<feature type="region of interest" description="Disordered" evidence="1">
    <location>
        <begin position="582"/>
        <end position="627"/>
    </location>
</feature>